<evidence type="ECO:0000313" key="2">
    <source>
        <dbReference type="Proteomes" id="UP001162992"/>
    </source>
</evidence>
<comment type="caution">
    <text evidence="1">The sequence shown here is derived from an EMBL/GenBank/DDBJ whole genome shotgun (WGS) entry which is preliminary data.</text>
</comment>
<organism evidence="1 2">
    <name type="scientific">Diphasiastrum complanatum</name>
    <name type="common">Issler's clubmoss</name>
    <name type="synonym">Lycopodium complanatum</name>
    <dbReference type="NCBI Taxonomy" id="34168"/>
    <lineage>
        <taxon>Eukaryota</taxon>
        <taxon>Viridiplantae</taxon>
        <taxon>Streptophyta</taxon>
        <taxon>Embryophyta</taxon>
        <taxon>Tracheophyta</taxon>
        <taxon>Lycopodiopsida</taxon>
        <taxon>Lycopodiales</taxon>
        <taxon>Lycopodiaceae</taxon>
        <taxon>Lycopodioideae</taxon>
        <taxon>Diphasiastrum</taxon>
    </lineage>
</organism>
<protein>
    <submittedName>
        <fullName evidence="1">Uncharacterized protein</fullName>
    </submittedName>
</protein>
<name>A0ACC2CN25_DIPCM</name>
<dbReference type="Proteomes" id="UP001162992">
    <property type="component" value="Chromosome 9"/>
</dbReference>
<evidence type="ECO:0000313" key="1">
    <source>
        <dbReference type="EMBL" id="KAJ7543411.1"/>
    </source>
</evidence>
<sequence>MSAKKPIILITSGISKTGAAVAKQLLAARGNCSVRVGSRDPNKLSALSAEGAEVVLIDETVSTAIAAFTGVHAAFIVLPSLVGGLEAELLETFLHAAKQTGVKHIVYLSAVDAEIGNTVHKHYHYEQLLIKSCLSFTILRPTYFHENVINYHAASIKDGVVAVHDIAAVAAAALADPLRHTGQIYTLTTEAVMDSQVAEKLSKVLGKQVSHVNVTPEEHLKILTQKYDRTRGAAFAAGLVDLDKNKRLSRWSVVDPALERVLGHKGISLEQFFTVNASSFN</sequence>
<accession>A0ACC2CN25</accession>
<reference evidence="2" key="1">
    <citation type="journal article" date="2024" name="Proc. Natl. Acad. Sci. U.S.A.">
        <title>Extraordinary preservation of gene collinearity over three hundred million years revealed in homosporous lycophytes.</title>
        <authorList>
            <person name="Li C."/>
            <person name="Wickell D."/>
            <person name="Kuo L.Y."/>
            <person name="Chen X."/>
            <person name="Nie B."/>
            <person name="Liao X."/>
            <person name="Peng D."/>
            <person name="Ji J."/>
            <person name="Jenkins J."/>
            <person name="Williams M."/>
            <person name="Shu S."/>
            <person name="Plott C."/>
            <person name="Barry K."/>
            <person name="Rajasekar S."/>
            <person name="Grimwood J."/>
            <person name="Han X."/>
            <person name="Sun S."/>
            <person name="Hou Z."/>
            <person name="He W."/>
            <person name="Dai G."/>
            <person name="Sun C."/>
            <person name="Schmutz J."/>
            <person name="Leebens-Mack J.H."/>
            <person name="Li F.W."/>
            <person name="Wang L."/>
        </authorList>
    </citation>
    <scope>NUCLEOTIDE SEQUENCE [LARGE SCALE GENOMIC DNA]</scope>
    <source>
        <strain evidence="2">cv. PW_Plant_1</strain>
    </source>
</reference>
<keyword evidence="2" id="KW-1185">Reference proteome</keyword>
<dbReference type="EMBL" id="CM055100">
    <property type="protein sequence ID" value="KAJ7543411.1"/>
    <property type="molecule type" value="Genomic_DNA"/>
</dbReference>
<gene>
    <name evidence="1" type="ORF">O6H91_09G037200</name>
</gene>
<proteinExistence type="predicted"/>